<accession>A0ABY6BB67</accession>
<keyword evidence="3 6" id="KW-0249">Electron transport</keyword>
<dbReference type="RefSeq" id="WP_261693915.1">
    <property type="nucleotide sequence ID" value="NZ_CP104694.1"/>
</dbReference>
<dbReference type="InterPro" id="IPR014025">
    <property type="entry name" value="Glutaredoxin_subgr"/>
</dbReference>
<dbReference type="CDD" id="cd03418">
    <property type="entry name" value="GRX_GRXb_1_3_like"/>
    <property type="match status" value="1"/>
</dbReference>
<keyword evidence="9" id="KW-1185">Reference proteome</keyword>
<proteinExistence type="inferred from homology"/>
<dbReference type="PROSITE" id="PS00195">
    <property type="entry name" value="GLUTAREDOXIN_1"/>
    <property type="match status" value="1"/>
</dbReference>
<evidence type="ECO:0000256" key="5">
    <source>
        <dbReference type="ARBA" id="ARBA00023284"/>
    </source>
</evidence>
<keyword evidence="2 6" id="KW-0813">Transport</keyword>
<dbReference type="EMBL" id="CP104694">
    <property type="protein sequence ID" value="UXI66939.1"/>
    <property type="molecule type" value="Genomic_DNA"/>
</dbReference>
<dbReference type="InterPro" id="IPR036249">
    <property type="entry name" value="Thioredoxin-like_sf"/>
</dbReference>
<evidence type="ECO:0000259" key="7">
    <source>
        <dbReference type="Pfam" id="PF00462"/>
    </source>
</evidence>
<feature type="domain" description="Glutaredoxin" evidence="7">
    <location>
        <begin position="4"/>
        <end position="64"/>
    </location>
</feature>
<dbReference type="Gene3D" id="3.40.30.10">
    <property type="entry name" value="Glutaredoxin"/>
    <property type="match status" value="1"/>
</dbReference>
<evidence type="ECO:0000313" key="9">
    <source>
        <dbReference type="Proteomes" id="UP001064632"/>
    </source>
</evidence>
<dbReference type="NCBIfam" id="TIGR02181">
    <property type="entry name" value="GRX_bact"/>
    <property type="match status" value="1"/>
</dbReference>
<name>A0ABY6BB67_9GAMM</name>
<comment type="similarity">
    <text evidence="1 6">Belongs to the glutaredoxin family.</text>
</comment>
<evidence type="ECO:0000256" key="6">
    <source>
        <dbReference type="RuleBase" id="RU364065"/>
    </source>
</evidence>
<keyword evidence="6" id="KW-0963">Cytoplasm</keyword>
<dbReference type="PANTHER" id="PTHR45694">
    <property type="entry name" value="GLUTAREDOXIN 2"/>
    <property type="match status" value="1"/>
</dbReference>
<dbReference type="Pfam" id="PF00462">
    <property type="entry name" value="Glutaredoxin"/>
    <property type="match status" value="1"/>
</dbReference>
<keyword evidence="5 6" id="KW-0676">Redox-active center</keyword>
<dbReference type="SUPFAM" id="SSF52833">
    <property type="entry name" value="Thioredoxin-like"/>
    <property type="match status" value="1"/>
</dbReference>
<evidence type="ECO:0000256" key="1">
    <source>
        <dbReference type="ARBA" id="ARBA00007787"/>
    </source>
</evidence>
<dbReference type="PROSITE" id="PS51354">
    <property type="entry name" value="GLUTAREDOXIN_2"/>
    <property type="match status" value="1"/>
</dbReference>
<evidence type="ECO:0000313" key="8">
    <source>
        <dbReference type="EMBL" id="UXI66939.1"/>
    </source>
</evidence>
<dbReference type="InterPro" id="IPR011900">
    <property type="entry name" value="GRX_bact"/>
</dbReference>
<dbReference type="InterPro" id="IPR002109">
    <property type="entry name" value="Glutaredoxin"/>
</dbReference>
<comment type="function">
    <text evidence="6">Has a glutathione-disulfide oxidoreductase activity in the presence of NADPH and glutathione reductase. Reduces low molecular weight disulfides and proteins.</text>
</comment>
<protein>
    <recommendedName>
        <fullName evidence="6">Glutaredoxin</fullName>
    </recommendedName>
</protein>
<evidence type="ECO:0000256" key="2">
    <source>
        <dbReference type="ARBA" id="ARBA00022448"/>
    </source>
</evidence>
<keyword evidence="4" id="KW-1015">Disulfide bond</keyword>
<organism evidence="8 9">
    <name type="scientific">Tahibacter amnicola</name>
    <dbReference type="NCBI Taxonomy" id="2976241"/>
    <lineage>
        <taxon>Bacteria</taxon>
        <taxon>Pseudomonadati</taxon>
        <taxon>Pseudomonadota</taxon>
        <taxon>Gammaproteobacteria</taxon>
        <taxon>Lysobacterales</taxon>
        <taxon>Rhodanobacteraceae</taxon>
        <taxon>Tahibacter</taxon>
    </lineage>
</organism>
<dbReference type="PRINTS" id="PR00160">
    <property type="entry name" value="GLUTAREDOXIN"/>
</dbReference>
<sequence length="87" mass="9579">MVKVEIYTTAICPYCVAAKNVLKMKGLSYEEMRIDTDPARRDEMLTRAAGRRTVPQIFINGTHVGGYDDLVAADRSGKLAEIVGETS</sequence>
<dbReference type="Proteomes" id="UP001064632">
    <property type="component" value="Chromosome"/>
</dbReference>
<reference evidence="8" key="1">
    <citation type="submission" date="2022-09" db="EMBL/GenBank/DDBJ databases">
        <title>Tahibacter sp. nov., isolated from a fresh water.</title>
        <authorList>
            <person name="Baek J.H."/>
            <person name="Lee J.K."/>
            <person name="Kim J.M."/>
            <person name="Jeon C.O."/>
        </authorList>
    </citation>
    <scope>NUCLEOTIDE SEQUENCE</scope>
    <source>
        <strain evidence="8">W38</strain>
    </source>
</reference>
<evidence type="ECO:0000256" key="3">
    <source>
        <dbReference type="ARBA" id="ARBA00022982"/>
    </source>
</evidence>
<dbReference type="PANTHER" id="PTHR45694:SF18">
    <property type="entry name" value="GLUTAREDOXIN-1-RELATED"/>
    <property type="match status" value="1"/>
</dbReference>
<evidence type="ECO:0000256" key="4">
    <source>
        <dbReference type="ARBA" id="ARBA00023157"/>
    </source>
</evidence>
<dbReference type="InterPro" id="IPR011767">
    <property type="entry name" value="GLR_AS"/>
</dbReference>
<gene>
    <name evidence="8" type="primary">grxC</name>
    <name evidence="8" type="ORF">N4264_19600</name>
</gene>